<evidence type="ECO:0000313" key="2">
    <source>
        <dbReference type="Proteomes" id="UP000614261"/>
    </source>
</evidence>
<protein>
    <submittedName>
        <fullName evidence="1">Uncharacterized protein</fullName>
    </submittedName>
</protein>
<comment type="caution">
    <text evidence="1">The sequence shown here is derived from an EMBL/GenBank/DDBJ whole genome shotgun (WGS) entry which is preliminary data.</text>
</comment>
<organism evidence="1 2">
    <name type="scientific">Blastomonas aquatica</name>
    <dbReference type="NCBI Taxonomy" id="1510276"/>
    <lineage>
        <taxon>Bacteria</taxon>
        <taxon>Pseudomonadati</taxon>
        <taxon>Pseudomonadota</taxon>
        <taxon>Alphaproteobacteria</taxon>
        <taxon>Sphingomonadales</taxon>
        <taxon>Sphingomonadaceae</taxon>
        <taxon>Blastomonas</taxon>
    </lineage>
</organism>
<name>A0ABQ1JQ53_9SPHN</name>
<proteinExistence type="predicted"/>
<keyword evidence="2" id="KW-1185">Reference proteome</keyword>
<reference evidence="2" key="1">
    <citation type="journal article" date="2019" name="Int. J. Syst. Evol. Microbiol.">
        <title>The Global Catalogue of Microorganisms (GCM) 10K type strain sequencing project: providing services to taxonomists for standard genome sequencing and annotation.</title>
        <authorList>
            <consortium name="The Broad Institute Genomics Platform"/>
            <consortium name="The Broad Institute Genome Sequencing Center for Infectious Disease"/>
            <person name="Wu L."/>
            <person name="Ma J."/>
        </authorList>
    </citation>
    <scope>NUCLEOTIDE SEQUENCE [LARGE SCALE GENOMIC DNA]</scope>
    <source>
        <strain evidence="2">CGMCC 1.12851</strain>
    </source>
</reference>
<dbReference type="Proteomes" id="UP000614261">
    <property type="component" value="Unassembled WGS sequence"/>
</dbReference>
<accession>A0ABQ1JQ53</accession>
<dbReference type="EMBL" id="BMGD01000006">
    <property type="protein sequence ID" value="GGB72796.1"/>
    <property type="molecule type" value="Genomic_DNA"/>
</dbReference>
<gene>
    <name evidence="1" type="ORF">GCM10010833_29970</name>
</gene>
<evidence type="ECO:0000313" key="1">
    <source>
        <dbReference type="EMBL" id="GGB72796.1"/>
    </source>
</evidence>
<dbReference type="RefSeq" id="WP_376857095.1">
    <property type="nucleotide sequence ID" value="NZ_JBHRVH010000001.1"/>
</dbReference>
<sequence length="305" mass="34922">MLVNLTLRNVPHWKGRPHVVLRPMSPFGRYWADPIRLVEAVAHQTESIMFTACRHIPNAKDREYYTEFDDLADVEVRFLSAMVMALGLDEGVVAPYPVSDSFAVEYNGPLHDHDFLRKAGGALQAEIEGMRRFATSPPIVASEGAPFEYHHLPLSLTKLADVFSAVSRDDDLMMRGLHALLKSRMIAMHFELAEEANYPLYVALDALFSLIRRQLIKMGNPNPSSYDAQAFVHHLFDEDQSGMRFFEEFYDDRIMTMHPENRYGIFRHAPISHCDFHSLFETVREVYREIALFSKRASASNNTPD</sequence>